<sequence>MRLTRDLAAFCAALRFEDVPPEALAFIRIGFTDCVATLAAGRYDPITQALREVVSPAPGPCDLLLGLGTASPGDAALLNATAAHALDFDDAAQKGHLSAAQVPAILAEAALRGSTGRQMATAYAAGYEAWAELIRREPDHYHNASWHPTGVFGPIAVAAACASLRGLDAERTAHALAIAASQSAGLIASFGTMTKPFHAGRAAQAGLMAARLAEIGFTGSLEALEHPKGLMRGISPKGRVDLTSPVEAGHVWKLPSGGLNVKKYPLCFAAHRSLDGMLDLLARHPIEPAEVDRIVVTISRRNKSTLRYENPRTALEAKFSMHFAMASALLAGRVGLPELDDSFLQRDDVQAMMRRVEVLPEDREDLTRPGEAPEDVVLIETLDGRRFSQAVDYVRGGPEKPLLPGELFSKFQACLAAGGLRVDARPLFDALSTIDHQEGTAELYRLATA</sequence>
<dbReference type="GO" id="GO:0016829">
    <property type="term" value="F:lyase activity"/>
    <property type="evidence" value="ECO:0007669"/>
    <property type="project" value="InterPro"/>
</dbReference>
<dbReference type="Gene3D" id="1.10.4100.10">
    <property type="entry name" value="2-methylcitrate dehydratase PrpD"/>
    <property type="match status" value="1"/>
</dbReference>
<name>A0A2W7HVW6_9PROT</name>
<accession>A0A2W7HVW6</accession>
<keyword evidence="5" id="KW-1185">Reference proteome</keyword>
<dbReference type="SUPFAM" id="SSF103378">
    <property type="entry name" value="2-methylcitrate dehydratase PrpD"/>
    <property type="match status" value="1"/>
</dbReference>
<feature type="domain" description="MmgE/PrpD C-terminal" evidence="3">
    <location>
        <begin position="264"/>
        <end position="416"/>
    </location>
</feature>
<dbReference type="Pfam" id="PF03972">
    <property type="entry name" value="MmgE_PrpD_N"/>
    <property type="match status" value="1"/>
</dbReference>
<dbReference type="RefSeq" id="WP_111400237.1">
    <property type="nucleotide sequence ID" value="NZ_QKYU01000033.1"/>
</dbReference>
<evidence type="ECO:0000313" key="4">
    <source>
        <dbReference type="EMBL" id="PZW38891.1"/>
    </source>
</evidence>
<reference evidence="4 5" key="1">
    <citation type="submission" date="2018-06" db="EMBL/GenBank/DDBJ databases">
        <title>Genomic Encyclopedia of Archaeal and Bacterial Type Strains, Phase II (KMG-II): from individual species to whole genera.</title>
        <authorList>
            <person name="Goeker M."/>
        </authorList>
    </citation>
    <scope>NUCLEOTIDE SEQUENCE [LARGE SCALE GENOMIC DNA]</scope>
    <source>
        <strain evidence="4 5">DSM 24525</strain>
    </source>
</reference>
<evidence type="ECO:0000313" key="5">
    <source>
        <dbReference type="Proteomes" id="UP000249688"/>
    </source>
</evidence>
<evidence type="ECO:0000259" key="3">
    <source>
        <dbReference type="Pfam" id="PF19305"/>
    </source>
</evidence>
<dbReference type="Gene3D" id="3.30.1330.120">
    <property type="entry name" value="2-methylcitrate dehydratase PrpD"/>
    <property type="match status" value="1"/>
</dbReference>
<dbReference type="AlphaFoldDB" id="A0A2W7HVW6"/>
<dbReference type="InterPro" id="IPR042188">
    <property type="entry name" value="MmgE/PrpD_sf_2"/>
</dbReference>
<evidence type="ECO:0000259" key="2">
    <source>
        <dbReference type="Pfam" id="PF03972"/>
    </source>
</evidence>
<evidence type="ECO:0000256" key="1">
    <source>
        <dbReference type="ARBA" id="ARBA00006174"/>
    </source>
</evidence>
<dbReference type="InterPro" id="IPR036148">
    <property type="entry name" value="MmgE/PrpD_sf"/>
</dbReference>
<dbReference type="InterPro" id="IPR045337">
    <property type="entry name" value="MmgE_PrpD_C"/>
</dbReference>
<dbReference type="OrthoDB" id="9795089at2"/>
<dbReference type="InterPro" id="IPR042183">
    <property type="entry name" value="MmgE/PrpD_sf_1"/>
</dbReference>
<dbReference type="PANTHER" id="PTHR16943">
    <property type="entry name" value="2-METHYLCITRATE DEHYDRATASE-RELATED"/>
    <property type="match status" value="1"/>
</dbReference>
<comment type="caution">
    <text evidence="4">The sequence shown here is derived from an EMBL/GenBank/DDBJ whole genome shotgun (WGS) entry which is preliminary data.</text>
</comment>
<dbReference type="EMBL" id="QKYU01000033">
    <property type="protein sequence ID" value="PZW38891.1"/>
    <property type="molecule type" value="Genomic_DNA"/>
</dbReference>
<protein>
    <submittedName>
        <fullName evidence="4">2-methylcitrate dehydratase PrpD</fullName>
    </submittedName>
</protein>
<dbReference type="InterPro" id="IPR045336">
    <property type="entry name" value="MmgE_PrpD_N"/>
</dbReference>
<feature type="domain" description="MmgE/PrpD N-terminal" evidence="2">
    <location>
        <begin position="5"/>
        <end position="239"/>
    </location>
</feature>
<dbReference type="Pfam" id="PF19305">
    <property type="entry name" value="MmgE_PrpD_C"/>
    <property type="match status" value="1"/>
</dbReference>
<organism evidence="4 5">
    <name type="scientific">Humitalea rosea</name>
    <dbReference type="NCBI Taxonomy" id="990373"/>
    <lineage>
        <taxon>Bacteria</taxon>
        <taxon>Pseudomonadati</taxon>
        <taxon>Pseudomonadota</taxon>
        <taxon>Alphaproteobacteria</taxon>
        <taxon>Acetobacterales</taxon>
        <taxon>Roseomonadaceae</taxon>
        <taxon>Humitalea</taxon>
    </lineage>
</organism>
<comment type="similarity">
    <text evidence="1">Belongs to the PrpD family.</text>
</comment>
<dbReference type="PANTHER" id="PTHR16943:SF8">
    <property type="entry name" value="2-METHYLCITRATE DEHYDRATASE"/>
    <property type="match status" value="1"/>
</dbReference>
<dbReference type="InterPro" id="IPR005656">
    <property type="entry name" value="MmgE_PrpD"/>
</dbReference>
<dbReference type="Proteomes" id="UP000249688">
    <property type="component" value="Unassembled WGS sequence"/>
</dbReference>
<gene>
    <name evidence="4" type="ORF">C8P66_1337</name>
</gene>
<proteinExistence type="inferred from homology"/>